<dbReference type="SUPFAM" id="SSF56672">
    <property type="entry name" value="DNA/RNA polymerases"/>
    <property type="match status" value="1"/>
</dbReference>
<dbReference type="PROSITE" id="PS00141">
    <property type="entry name" value="ASP_PROTEASE"/>
    <property type="match status" value="1"/>
</dbReference>
<evidence type="ECO:0000313" key="12">
    <source>
        <dbReference type="EMBL" id="CAF3393654.1"/>
    </source>
</evidence>
<dbReference type="PANTHER" id="PTHR37984:SF5">
    <property type="entry name" value="PROTEIN NYNRIN-LIKE"/>
    <property type="match status" value="1"/>
</dbReference>
<dbReference type="Gene3D" id="3.10.20.370">
    <property type="match status" value="1"/>
</dbReference>
<protein>
    <recommendedName>
        <fullName evidence="1">RNA-directed DNA polymerase</fullName>
        <ecNumber evidence="1">2.7.7.49</ecNumber>
    </recommendedName>
</protein>
<accession>A0A817ZDY5</accession>
<dbReference type="GO" id="GO:0003676">
    <property type="term" value="F:nucleic acid binding"/>
    <property type="evidence" value="ECO:0007669"/>
    <property type="project" value="InterPro"/>
</dbReference>
<keyword evidence="2" id="KW-0645">Protease</keyword>
<evidence type="ECO:0000256" key="8">
    <source>
        <dbReference type="ARBA" id="ARBA00022918"/>
    </source>
</evidence>
<keyword evidence="4" id="KW-0548">Nucleotidyltransferase</keyword>
<dbReference type="InterPro" id="IPR043502">
    <property type="entry name" value="DNA/RNA_pol_sf"/>
</dbReference>
<evidence type="ECO:0000256" key="1">
    <source>
        <dbReference type="ARBA" id="ARBA00012493"/>
    </source>
</evidence>
<dbReference type="CDD" id="cd09274">
    <property type="entry name" value="RNase_HI_RT_Ty3"/>
    <property type="match status" value="1"/>
</dbReference>
<name>A0A817ZDY5_9BILA</name>
<dbReference type="GO" id="GO:0004519">
    <property type="term" value="F:endonuclease activity"/>
    <property type="evidence" value="ECO:0007669"/>
    <property type="project" value="UniProtKB-KW"/>
</dbReference>
<dbReference type="CDD" id="cd01647">
    <property type="entry name" value="RT_LTR"/>
    <property type="match status" value="1"/>
</dbReference>
<evidence type="ECO:0000256" key="6">
    <source>
        <dbReference type="ARBA" id="ARBA00022759"/>
    </source>
</evidence>
<dbReference type="Gene3D" id="1.10.340.70">
    <property type="match status" value="1"/>
</dbReference>
<dbReference type="EMBL" id="CAJNYU010000842">
    <property type="protein sequence ID" value="CAF3393654.1"/>
    <property type="molecule type" value="Genomic_DNA"/>
</dbReference>
<dbReference type="InterPro" id="IPR001584">
    <property type="entry name" value="Integrase_cat-core"/>
</dbReference>
<gene>
    <name evidence="12" type="ORF">FME351_LOCUS8390</name>
</gene>
<sequence length="1155" mass="132362">MLQTATIQSRLLNAKPLGQQPITPHHYYQQQHQHTSKFNNNRMNEKQIQHPTIRSSRLSYPETKMHRSERTMAVLNVDNQIIEYVIVLNNIFSNKGVGRWRRSLWRKNVITNNTFNPIFVKILCNNTPQVALIDTGSAITIIHENLLNIIPYKTLIRKTIQHLSANCSTLNIIGELQLEININGLKTKVTADVATNLVTDLILGNDWIQPNNVYILTPEKRNMIRRQGKEVSTPFVNPTLLNYPVTLVSQITLLPFSEYLVEARIQQNKMMDVLFEPSPRLKNKALFLANALCNIENRRMKINIINATNRQQTLSRGTKLGIATQISATIGVTVSSDNLKERIPNGKACTGPIPKGKGAITLNEVNTENNSITALHKKQHQCRECHQNFETNNDLFKHLRNKCYPEEIRQQINKLIEHIRDEKQREQILKILWKYGKLFDISEPSKIDITLKNAIDTGTHRPIHTPPYRKSNKDQETLNKETDKLLKNGIIEHSTSPWSSPVVLVKKKDGTTRFCVDYRRLNQITTKDAFPLPRIDDIYDQLTKATHFTKFDFKSGYFQVPLDKADRPKTAFSTRDGHFQFKVLPQGLTNGPPTFQRIVNQILGPNRWKHVLAYIDDIIIYSTNFSEHIRHIEEVSRTEILFLGHVIKAGTIKPDPDNIRGLTETREPTSAEEAFRFVKAAEYYRKFIPKFSTIAAPDLILGLPDDALPFKLQTDACVDGIGAVLLQVTPDGDRPLAFMSKKLTKTQTNWPTIEQECFAIVQAVEKWDKYLRGCEFKLETDHEPLVNFSNKEQLNKRCNRWRLKLAEYRIHVKHIQGKKNNMTDYFSRSPVEAAEEDIDERIQYESKFTQTDLPLPPLDKLSPLKITTAITRAQAKLQQQTTIAPSNTTTNGKINEHIPQGKAVIDKESISDPLDENPNKIIPFDMNDLKQWQEEDKTVQDIKKNIRSKKNYFIESGILFRKQQMPLPSVPFVPAGRIRADILKIYHDTPGNGAHFGRDKTTRKIQERYYWPTMITDIRNHLNSCLPCAQNNHRRQKLPGALRPIKPPEGIWKFLSMDFHGPIAPTSKQGNRYIISLTDILSKFVITKAVRDCSATTAVKFLINDAILKYGTATCILTDNGTHFTAQIMNNLFQHLGVTHLYSTVYHPQTNGQIE</sequence>
<dbReference type="InterPro" id="IPR041588">
    <property type="entry name" value="Integrase_H2C2"/>
</dbReference>
<dbReference type="GO" id="GO:0006508">
    <property type="term" value="P:proteolysis"/>
    <property type="evidence" value="ECO:0007669"/>
    <property type="project" value="UniProtKB-KW"/>
</dbReference>
<dbReference type="EC" id="2.7.7.49" evidence="1"/>
<keyword evidence="3" id="KW-0808">Transferase</keyword>
<dbReference type="InterPro" id="IPR000477">
    <property type="entry name" value="RT_dom"/>
</dbReference>
<proteinExistence type="predicted"/>
<evidence type="ECO:0000313" key="13">
    <source>
        <dbReference type="Proteomes" id="UP000663869"/>
    </source>
</evidence>
<dbReference type="InterPro" id="IPR043128">
    <property type="entry name" value="Rev_trsase/Diguanyl_cyclase"/>
</dbReference>
<keyword evidence="6" id="KW-0255">Endonuclease</keyword>
<dbReference type="InterPro" id="IPR036397">
    <property type="entry name" value="RNaseH_sf"/>
</dbReference>
<keyword evidence="7" id="KW-0378">Hydrolase</keyword>
<dbReference type="Pfam" id="PF00078">
    <property type="entry name" value="RVT_1"/>
    <property type="match status" value="1"/>
</dbReference>
<evidence type="ECO:0000256" key="4">
    <source>
        <dbReference type="ARBA" id="ARBA00022695"/>
    </source>
</evidence>
<evidence type="ECO:0000256" key="2">
    <source>
        <dbReference type="ARBA" id="ARBA00022670"/>
    </source>
</evidence>
<dbReference type="FunFam" id="3.10.10.10:FF:000007">
    <property type="entry name" value="Retrovirus-related Pol polyprotein from transposon 17.6-like Protein"/>
    <property type="match status" value="1"/>
</dbReference>
<dbReference type="Pfam" id="PF17917">
    <property type="entry name" value="RT_RNaseH"/>
    <property type="match status" value="1"/>
</dbReference>
<evidence type="ECO:0000256" key="3">
    <source>
        <dbReference type="ARBA" id="ARBA00022679"/>
    </source>
</evidence>
<dbReference type="PROSITE" id="PS50878">
    <property type="entry name" value="RT_POL"/>
    <property type="match status" value="1"/>
</dbReference>
<dbReference type="Gene3D" id="3.30.70.270">
    <property type="match status" value="1"/>
</dbReference>
<dbReference type="SUPFAM" id="SSF50630">
    <property type="entry name" value="Acid proteases"/>
    <property type="match status" value="1"/>
</dbReference>
<keyword evidence="8" id="KW-0695">RNA-directed DNA polymerase</keyword>
<evidence type="ECO:0000259" key="10">
    <source>
        <dbReference type="PROSITE" id="PS50878"/>
    </source>
</evidence>
<dbReference type="FunFam" id="1.10.340.70:FF:000001">
    <property type="entry name" value="Retrovirus-related Pol polyprotein from transposon gypsy-like Protein"/>
    <property type="match status" value="1"/>
</dbReference>
<comment type="caution">
    <text evidence="12">The sequence shown here is derived from an EMBL/GenBank/DDBJ whole genome shotgun (WGS) entry which is preliminary data.</text>
</comment>
<evidence type="ECO:0000256" key="9">
    <source>
        <dbReference type="SAM" id="MobiDB-lite"/>
    </source>
</evidence>
<evidence type="ECO:0000259" key="11">
    <source>
        <dbReference type="PROSITE" id="PS50994"/>
    </source>
</evidence>
<dbReference type="InterPro" id="IPR050951">
    <property type="entry name" value="Retrovirus_Pol_polyprotein"/>
</dbReference>
<feature type="domain" description="Reverse transcriptase" evidence="10">
    <location>
        <begin position="486"/>
        <end position="664"/>
    </location>
</feature>
<feature type="region of interest" description="Disordered" evidence="9">
    <location>
        <begin position="458"/>
        <end position="477"/>
    </location>
</feature>
<dbReference type="PANTHER" id="PTHR37984">
    <property type="entry name" value="PROTEIN CBG26694"/>
    <property type="match status" value="1"/>
</dbReference>
<dbReference type="FunFam" id="3.10.20.370:FF:000001">
    <property type="entry name" value="Retrovirus-related Pol polyprotein from transposon 17.6-like protein"/>
    <property type="match status" value="1"/>
</dbReference>
<reference evidence="12" key="1">
    <citation type="submission" date="2021-02" db="EMBL/GenBank/DDBJ databases">
        <authorList>
            <person name="Nowell W R."/>
        </authorList>
    </citation>
    <scope>NUCLEOTIDE SEQUENCE</scope>
</reference>
<dbReference type="Pfam" id="PF00665">
    <property type="entry name" value="rve"/>
    <property type="match status" value="1"/>
</dbReference>
<dbReference type="Gene3D" id="3.10.10.10">
    <property type="entry name" value="HIV Type 1 Reverse Transcriptase, subunit A, domain 1"/>
    <property type="match status" value="1"/>
</dbReference>
<dbReference type="SUPFAM" id="SSF53098">
    <property type="entry name" value="Ribonuclease H-like"/>
    <property type="match status" value="1"/>
</dbReference>
<feature type="domain" description="Integrase catalytic" evidence="11">
    <location>
        <begin position="1043"/>
        <end position="1155"/>
    </location>
</feature>
<dbReference type="CDD" id="cd00303">
    <property type="entry name" value="retropepsin_like"/>
    <property type="match status" value="1"/>
</dbReference>
<dbReference type="GO" id="GO:0003964">
    <property type="term" value="F:RNA-directed DNA polymerase activity"/>
    <property type="evidence" value="ECO:0007669"/>
    <property type="project" value="UniProtKB-KW"/>
</dbReference>
<dbReference type="AlphaFoldDB" id="A0A817ZDY5"/>
<dbReference type="Proteomes" id="UP000663869">
    <property type="component" value="Unassembled WGS sequence"/>
</dbReference>
<dbReference type="Gene3D" id="2.40.70.10">
    <property type="entry name" value="Acid Proteases"/>
    <property type="match status" value="1"/>
</dbReference>
<evidence type="ECO:0000256" key="5">
    <source>
        <dbReference type="ARBA" id="ARBA00022722"/>
    </source>
</evidence>
<dbReference type="GO" id="GO:0004190">
    <property type="term" value="F:aspartic-type endopeptidase activity"/>
    <property type="evidence" value="ECO:0007669"/>
    <property type="project" value="InterPro"/>
</dbReference>
<organism evidence="12 13">
    <name type="scientific">Rotaria socialis</name>
    <dbReference type="NCBI Taxonomy" id="392032"/>
    <lineage>
        <taxon>Eukaryota</taxon>
        <taxon>Metazoa</taxon>
        <taxon>Spiralia</taxon>
        <taxon>Gnathifera</taxon>
        <taxon>Rotifera</taxon>
        <taxon>Eurotatoria</taxon>
        <taxon>Bdelloidea</taxon>
        <taxon>Philodinida</taxon>
        <taxon>Philodinidae</taxon>
        <taxon>Rotaria</taxon>
    </lineage>
</organism>
<keyword evidence="5" id="KW-0540">Nuclease</keyword>
<dbReference type="InterPro" id="IPR041373">
    <property type="entry name" value="RT_RNaseH"/>
</dbReference>
<dbReference type="InterPro" id="IPR012337">
    <property type="entry name" value="RNaseH-like_sf"/>
</dbReference>
<dbReference type="Gene3D" id="3.30.420.10">
    <property type="entry name" value="Ribonuclease H-like superfamily/Ribonuclease H"/>
    <property type="match status" value="1"/>
</dbReference>
<dbReference type="PROSITE" id="PS50994">
    <property type="entry name" value="INTEGRASE"/>
    <property type="match status" value="1"/>
</dbReference>
<evidence type="ECO:0000256" key="7">
    <source>
        <dbReference type="ARBA" id="ARBA00022801"/>
    </source>
</evidence>
<dbReference type="GO" id="GO:0015074">
    <property type="term" value="P:DNA integration"/>
    <property type="evidence" value="ECO:0007669"/>
    <property type="project" value="InterPro"/>
</dbReference>
<dbReference type="InterPro" id="IPR001969">
    <property type="entry name" value="Aspartic_peptidase_AS"/>
</dbReference>
<dbReference type="Pfam" id="PF17921">
    <property type="entry name" value="Integrase_H2C2"/>
    <property type="match status" value="1"/>
</dbReference>
<dbReference type="InterPro" id="IPR021109">
    <property type="entry name" value="Peptidase_aspartic_dom_sf"/>
</dbReference>